<feature type="domain" description="Pyrrolo-quinoline quinone repeat" evidence="1">
    <location>
        <begin position="122"/>
        <end position="359"/>
    </location>
</feature>
<dbReference type="PROSITE" id="PS51257">
    <property type="entry name" value="PROKAR_LIPOPROTEIN"/>
    <property type="match status" value="1"/>
</dbReference>
<comment type="caution">
    <text evidence="2">The sequence shown here is derived from an EMBL/GenBank/DDBJ whole genome shotgun (WGS) entry which is preliminary data.</text>
</comment>
<dbReference type="InterPro" id="IPR011047">
    <property type="entry name" value="Quinoprotein_ADH-like_sf"/>
</dbReference>
<proteinExistence type="predicted"/>
<dbReference type="EMBL" id="BAAAZD010000001">
    <property type="protein sequence ID" value="GAA4001269.1"/>
    <property type="molecule type" value="Genomic_DNA"/>
</dbReference>
<dbReference type="PANTHER" id="PTHR34512">
    <property type="entry name" value="CELL SURFACE PROTEIN"/>
    <property type="match status" value="1"/>
</dbReference>
<dbReference type="InterPro" id="IPR015943">
    <property type="entry name" value="WD40/YVTN_repeat-like_dom_sf"/>
</dbReference>
<evidence type="ECO:0000313" key="3">
    <source>
        <dbReference type="Proteomes" id="UP001501310"/>
    </source>
</evidence>
<evidence type="ECO:0000313" key="2">
    <source>
        <dbReference type="EMBL" id="GAA4001269.1"/>
    </source>
</evidence>
<dbReference type="SUPFAM" id="SSF50998">
    <property type="entry name" value="Quinoprotein alcohol dehydrogenase-like"/>
    <property type="match status" value="1"/>
</dbReference>
<organism evidence="2 3">
    <name type="scientific">Sphingomonas humi</name>
    <dbReference type="NCBI Taxonomy" id="335630"/>
    <lineage>
        <taxon>Bacteria</taxon>
        <taxon>Pseudomonadati</taxon>
        <taxon>Pseudomonadota</taxon>
        <taxon>Alphaproteobacteria</taxon>
        <taxon>Sphingomonadales</taxon>
        <taxon>Sphingomonadaceae</taxon>
        <taxon>Sphingomonas</taxon>
    </lineage>
</organism>
<dbReference type="RefSeq" id="WP_344709081.1">
    <property type="nucleotide sequence ID" value="NZ_BAAAZD010000001.1"/>
</dbReference>
<protein>
    <submittedName>
        <fullName evidence="2">PQQ-like beta-propeller repeat protein</fullName>
    </submittedName>
</protein>
<sequence length="439" mass="45375">MIRQVTALTVAAALLSGCGAIGKSRPKTPVVGDRVSVLSTDPDVQVDSATAALPFTLPAPAVNEAWNQPGGTPSKSAGHPALPTTLSESWNVSIGQGTSVDARLAAPPVVAGGNVYTIDTSATVRAFDAATGGLRWAVQFGTERGNNASLFGGGVAVEGDKVFATNGLGFVAALSTANGAEVWQKRPGGPLRGAPTVVGDTLYVMSQDNQLYSLKTADGTTNWSATAAVEIAGVFGTGAPAFDRGTVVAGFSSGELNAYRFENGRAVWQDALSRTSISTSVATLSDIDASPVIDNGQVFALGQGGRMVALDLITGQRIWELNLAGIATPWVAGDWVFTVTDDAKVMAIARSTGKIRWINQLPEFEKPKAKRGPISYVGPVLAGGRLILAGENGVMVNIDPATGAFQSQTNIGAPVSQPPVVANNTLYVLDDKGRLHAYR</sequence>
<gene>
    <name evidence="2" type="ORF">GCM10022211_10130</name>
</gene>
<dbReference type="InterPro" id="IPR002372">
    <property type="entry name" value="PQQ_rpt_dom"/>
</dbReference>
<dbReference type="Pfam" id="PF13360">
    <property type="entry name" value="PQQ_2"/>
    <property type="match status" value="2"/>
</dbReference>
<dbReference type="SMART" id="SM00564">
    <property type="entry name" value="PQQ"/>
    <property type="match status" value="7"/>
</dbReference>
<keyword evidence="3" id="KW-1185">Reference proteome</keyword>
<name>A0ABP7RRM0_9SPHN</name>
<dbReference type="InterPro" id="IPR018391">
    <property type="entry name" value="PQQ_b-propeller_rpt"/>
</dbReference>
<feature type="domain" description="Pyrrolo-quinoline quinone repeat" evidence="1">
    <location>
        <begin position="377"/>
        <end position="438"/>
    </location>
</feature>
<accession>A0ABP7RRM0</accession>
<dbReference type="PANTHER" id="PTHR34512:SF30">
    <property type="entry name" value="OUTER MEMBRANE PROTEIN ASSEMBLY FACTOR BAMB"/>
    <property type="match status" value="1"/>
</dbReference>
<dbReference type="Gene3D" id="2.130.10.10">
    <property type="entry name" value="YVTN repeat-like/Quinoprotein amine dehydrogenase"/>
    <property type="match status" value="1"/>
</dbReference>
<evidence type="ECO:0000259" key="1">
    <source>
        <dbReference type="Pfam" id="PF13360"/>
    </source>
</evidence>
<reference evidence="3" key="1">
    <citation type="journal article" date="2019" name="Int. J. Syst. Evol. Microbiol.">
        <title>The Global Catalogue of Microorganisms (GCM) 10K type strain sequencing project: providing services to taxonomists for standard genome sequencing and annotation.</title>
        <authorList>
            <consortium name="The Broad Institute Genomics Platform"/>
            <consortium name="The Broad Institute Genome Sequencing Center for Infectious Disease"/>
            <person name="Wu L."/>
            <person name="Ma J."/>
        </authorList>
    </citation>
    <scope>NUCLEOTIDE SEQUENCE [LARGE SCALE GENOMIC DNA]</scope>
    <source>
        <strain evidence="3">JCM 16603</strain>
    </source>
</reference>
<dbReference type="Proteomes" id="UP001501310">
    <property type="component" value="Unassembled WGS sequence"/>
</dbReference>